<comment type="caution">
    <text evidence="1">The sequence shown here is derived from an EMBL/GenBank/DDBJ whole genome shotgun (WGS) entry which is preliminary data.</text>
</comment>
<evidence type="ECO:0000313" key="1">
    <source>
        <dbReference type="EMBL" id="EMA47970.1"/>
    </source>
</evidence>
<accession>M0MU45</accession>
<dbReference type="AlphaFoldDB" id="M0MU45"/>
<dbReference type="RefSeq" id="WP_006075967.1">
    <property type="nucleotide sequence ID" value="NZ_AOMD01000002.1"/>
</dbReference>
<reference evidence="1 2" key="1">
    <citation type="journal article" date="2014" name="PLoS Genet.">
        <title>Phylogenetically driven sequencing of extremely halophilic archaea reveals strategies for static and dynamic osmo-response.</title>
        <authorList>
            <person name="Becker E.A."/>
            <person name="Seitzer P.M."/>
            <person name="Tritt A."/>
            <person name="Larsen D."/>
            <person name="Krusor M."/>
            <person name="Yao A.I."/>
            <person name="Wu D."/>
            <person name="Madern D."/>
            <person name="Eisen J.A."/>
            <person name="Darling A.E."/>
            <person name="Facciotti M.T."/>
        </authorList>
    </citation>
    <scope>NUCLEOTIDE SEQUENCE [LARGE SCALE GENOMIC DNA]</scope>
    <source>
        <strain evidence="1 2">DSM 5350</strain>
    </source>
</reference>
<evidence type="ECO:0000313" key="2">
    <source>
        <dbReference type="Proteomes" id="UP000011669"/>
    </source>
</evidence>
<dbReference type="InParanoid" id="M0MU45"/>
<sequence length="115" mass="12795">MSDGANSVEERLHDGYPVRERWEGDYDALGYQIVGDLSGHETDPITIHYDDAYEPVLGTFEGISKHNSWLSLANDGDWVTLRPDGHLSRGEPDNEGSMTVLGVAEKVVAWEHPDE</sequence>
<dbReference type="PATRIC" id="fig|1227455.4.peg.168"/>
<protein>
    <submittedName>
        <fullName evidence="1">Uncharacterized protein</fullName>
    </submittedName>
</protein>
<proteinExistence type="predicted"/>
<gene>
    <name evidence="1" type="ORF">C449_00820</name>
</gene>
<organism evidence="1 2">
    <name type="scientific">Halococcus saccharolyticus DSM 5350</name>
    <dbReference type="NCBI Taxonomy" id="1227455"/>
    <lineage>
        <taxon>Archaea</taxon>
        <taxon>Methanobacteriati</taxon>
        <taxon>Methanobacteriota</taxon>
        <taxon>Stenosarchaea group</taxon>
        <taxon>Halobacteria</taxon>
        <taxon>Halobacteriales</taxon>
        <taxon>Halococcaceae</taxon>
        <taxon>Halococcus</taxon>
    </lineage>
</organism>
<name>M0MU45_9EURY</name>
<keyword evidence="2" id="KW-1185">Reference proteome</keyword>
<dbReference type="Proteomes" id="UP000011669">
    <property type="component" value="Unassembled WGS sequence"/>
</dbReference>
<dbReference type="EMBL" id="AOMD01000002">
    <property type="protein sequence ID" value="EMA47970.1"/>
    <property type="molecule type" value="Genomic_DNA"/>
</dbReference>
<dbReference type="STRING" id="1227455.C449_00820"/>